<dbReference type="Gene3D" id="1.20.5.2280">
    <property type="match status" value="1"/>
</dbReference>
<keyword evidence="15" id="KW-1185">Reference proteome</keyword>
<proteinExistence type="inferred from homology"/>
<feature type="domain" description="Trimeric autotransporter adhesin YadA-like stalk" evidence="13">
    <location>
        <begin position="1736"/>
        <end position="1773"/>
    </location>
</feature>
<evidence type="ECO:0000256" key="3">
    <source>
        <dbReference type="ARBA" id="ARBA00005848"/>
    </source>
</evidence>
<evidence type="ECO:0000256" key="1">
    <source>
        <dbReference type="ARBA" id="ARBA00004241"/>
    </source>
</evidence>
<evidence type="ECO:0000259" key="12">
    <source>
        <dbReference type="Pfam" id="PF05658"/>
    </source>
</evidence>
<feature type="domain" description="Trimeric autotransporter adhesin YadA-like stalk" evidence="13">
    <location>
        <begin position="1231"/>
        <end position="1264"/>
    </location>
</feature>
<evidence type="ECO:0000256" key="9">
    <source>
        <dbReference type="ARBA" id="ARBA00023136"/>
    </source>
</evidence>
<feature type="domain" description="Trimeric autotransporter adhesin YadA-like head" evidence="12">
    <location>
        <begin position="67"/>
        <end position="89"/>
    </location>
</feature>
<dbReference type="Gene3D" id="2.150.10.10">
    <property type="entry name" value="Serralysin-like metalloprotease, C-terminal"/>
    <property type="match status" value="9"/>
</dbReference>
<dbReference type="Proteomes" id="UP001148189">
    <property type="component" value="Unassembled WGS sequence"/>
</dbReference>
<feature type="domain" description="Trimeric autotransporter adhesin YadA-like head" evidence="12">
    <location>
        <begin position="500"/>
        <end position="521"/>
    </location>
</feature>
<comment type="similarity">
    <text evidence="3">Belongs to the autotransporter-2 (AT-2) (TC 1.B.40) family.</text>
</comment>
<evidence type="ECO:0000256" key="6">
    <source>
        <dbReference type="ARBA" id="ARBA00022692"/>
    </source>
</evidence>
<feature type="domain" description="Trimeric autotransporter adhesin YadA-like stalk" evidence="13">
    <location>
        <begin position="1415"/>
        <end position="1456"/>
    </location>
</feature>
<feature type="domain" description="Trimeric autotransporter adhesin YadA-like stalk" evidence="13">
    <location>
        <begin position="564"/>
        <end position="595"/>
    </location>
</feature>
<keyword evidence="10" id="KW-0998">Cell outer membrane</keyword>
<dbReference type="SUPFAM" id="SSF101967">
    <property type="entry name" value="Adhesin YadA, collagen-binding domain"/>
    <property type="match status" value="6"/>
</dbReference>
<evidence type="ECO:0000256" key="4">
    <source>
        <dbReference type="ARBA" id="ARBA00022448"/>
    </source>
</evidence>
<keyword evidence="6" id="KW-0812">Transmembrane</keyword>
<keyword evidence="8" id="KW-0653">Protein transport</keyword>
<feature type="domain" description="Trimeric autotransporter adhesin YadA-like C-terminal membrane anchor" evidence="11">
    <location>
        <begin position="1802"/>
        <end position="1862"/>
    </location>
</feature>
<evidence type="ECO:0000313" key="15">
    <source>
        <dbReference type="Proteomes" id="UP001148189"/>
    </source>
</evidence>
<reference evidence="14" key="1">
    <citation type="submission" date="2022-05" db="EMBL/GenBank/DDBJ databases">
        <title>Novel Pseudomonas spp. Isolated from a Rainbow Trout Aquaculture Facility.</title>
        <authorList>
            <person name="Testerman T."/>
            <person name="Graf J."/>
        </authorList>
    </citation>
    <scope>NUCLEOTIDE SEQUENCE</scope>
    <source>
        <strain evidence="14">ID1050</strain>
    </source>
</reference>
<dbReference type="Gene3D" id="6.10.250.2030">
    <property type="match status" value="3"/>
</dbReference>
<feature type="domain" description="Trimeric autotransporter adhesin YadA-like stalk" evidence="13">
    <location>
        <begin position="321"/>
        <end position="360"/>
    </location>
</feature>
<evidence type="ECO:0000259" key="11">
    <source>
        <dbReference type="Pfam" id="PF03895"/>
    </source>
</evidence>
<feature type="domain" description="Trimeric autotransporter adhesin YadA-like head" evidence="12">
    <location>
        <begin position="413"/>
        <end position="431"/>
    </location>
</feature>
<evidence type="ECO:0000256" key="2">
    <source>
        <dbReference type="ARBA" id="ARBA00004442"/>
    </source>
</evidence>
<feature type="domain" description="Trimeric autotransporter adhesin YadA-like head" evidence="12">
    <location>
        <begin position="35"/>
        <end position="61"/>
    </location>
</feature>
<feature type="domain" description="Trimeric autotransporter adhesin YadA-like stalk" evidence="13">
    <location>
        <begin position="985"/>
        <end position="1028"/>
    </location>
</feature>
<evidence type="ECO:0000256" key="7">
    <source>
        <dbReference type="ARBA" id="ARBA00022729"/>
    </source>
</evidence>
<feature type="domain" description="Trimeric autotransporter adhesin YadA-like stalk" evidence="13">
    <location>
        <begin position="865"/>
        <end position="908"/>
    </location>
</feature>
<organism evidence="14 15">
    <name type="scientific">Pseudomonas shahriarae</name>
    <dbReference type="NCBI Taxonomy" id="2745512"/>
    <lineage>
        <taxon>Bacteria</taxon>
        <taxon>Pseudomonadati</taxon>
        <taxon>Pseudomonadota</taxon>
        <taxon>Gammaproteobacteria</taxon>
        <taxon>Pseudomonadales</taxon>
        <taxon>Pseudomonadaceae</taxon>
        <taxon>Pseudomonas</taxon>
    </lineage>
</organism>
<feature type="domain" description="Trimeric autotransporter adhesin YadA-like head" evidence="12">
    <location>
        <begin position="1114"/>
        <end position="1130"/>
    </location>
</feature>
<dbReference type="InterPro" id="IPR008640">
    <property type="entry name" value="Adhesin_Head_dom"/>
</dbReference>
<dbReference type="EMBL" id="JAMDHD010000022">
    <property type="protein sequence ID" value="MDD0985964.1"/>
    <property type="molecule type" value="Genomic_DNA"/>
</dbReference>
<feature type="domain" description="Trimeric autotransporter adhesin YadA-like stalk" evidence="13">
    <location>
        <begin position="628"/>
        <end position="671"/>
    </location>
</feature>
<feature type="domain" description="Trimeric autotransporter adhesin YadA-like head" evidence="12">
    <location>
        <begin position="1706"/>
        <end position="1730"/>
    </location>
</feature>
<dbReference type="Pfam" id="PF05662">
    <property type="entry name" value="YadA_stalk"/>
    <property type="match status" value="12"/>
</dbReference>
<feature type="domain" description="Trimeric autotransporter adhesin YadA-like head" evidence="12">
    <location>
        <begin position="259"/>
        <end position="281"/>
    </location>
</feature>
<accession>A0ABT5NCI3</accession>
<dbReference type="InterPro" id="IPR005594">
    <property type="entry name" value="YadA_C"/>
</dbReference>
<keyword evidence="4" id="KW-0813">Transport</keyword>
<feature type="domain" description="Trimeric autotransporter adhesin YadA-like head" evidence="12">
    <location>
        <begin position="433"/>
        <end position="459"/>
    </location>
</feature>
<keyword evidence="9" id="KW-0472">Membrane</keyword>
<dbReference type="RefSeq" id="WP_273873268.1">
    <property type="nucleotide sequence ID" value="NZ_JAMDHD010000022.1"/>
</dbReference>
<protein>
    <submittedName>
        <fullName evidence="14">YadA-like family protein</fullName>
    </submittedName>
</protein>
<sequence length="1862" mass="177975">MAAGTFNNVGSALTALDTQGSKYFKANSTLAGANASGTNAIAAGPAAQATGTNSAAFGNGASVSVTDGLAVGRGSSVTLANSVALGAGSTATVVSVTTANTTANAVVSGKTLTINQAPTNGVVAVGSRQIQGVADGALTSTSTDAVNGAQLFQTATNLNANTSALGTASSTALGGGATYNMTTGAFSAPLYSLAAGTFNDVGSALTALDTLGSKYFKANSVLAAASASGANAIAAGPAAQASGINSAAFGNGANVSVIDGLALGRGSSVTLANSVALGAGSAAAAVSATTANTAANTVVSGKTLTINQAPTNGVVGIGNRQIQGVADGALTATSTDAVNGSQLFQTATNLNANANALGTAMTTALGGGAAYNATTGAFTAPLYSLAAGTFNNVGAALTAMDGQGTKYFKSNSFGSGSTAAGTDSIAIGPDASATQTNTIAMGNAAKATGTDAIAIGAGALATGSIAAGVSTKAGGGGAAFGDYADAGGTAQSTSTTVTKGTALGHYAVVETNDGVALGSRSVAATAAGVMGYDPATNASSTVTSSTWNSTLGAVSVGGSGDTRQITNLAAGTADTDAVNLAQLKALDTEFENVADRAVLYDGALGSPKDTLTLAGANSTDGGVTNGTRVTNLSAGMLSATSTDAVNGAQLYSGLSSVGGSTASLLGAGAAYNPVTGTISAPSYTVQGNTYNDVGSAFGAVDSDLSSLSTSVATGALGVVQRTATADEMALVAAGGTGAAPGASQKLTNLSAGALSATSTDAVNGSQLLSTNTNLSNLGSSAASNLGGGAAFDSVTGTISAPSYTVQGNTYNDVGSAFGAVDSDLSSLSTSVATGALGVVQRTATADEMALVAAGGTGAAPGASQKLTNLSAGTLSATSTDAVNGSQLFSTNTNLSSLGSSAASNLGGGAAFDSVTGTISAPSYTVQGNTYNDVGSAFGAVDSDLSSLSTSVATGALGVVQRTATADEMALVAAGGTGAAPGASQKLTNLSAGTLSATSTDAVNGSQLFSTNTNLSNLGSSAASNLGGGAAFDSVTGTISAPSYTVQGNTYNNVGSTFGAVDSALTSLDIQGSKYFKTNSLATGSVASGVNAIAIGPDASATQANAIAMGNAAQATGIDAIAIGAGALATGSIATGVNAKAGGGGAAFGDYADAGGTALSANATVTKGTAVGHSSVVETNDGVALGSHSVATTAAGAMGYDPATDASSASTSSTWRSTLGAVSVGGNGDTRQVTNLAAGTSDTDAVNLAQLKALDSELGGAVDRAVQYDGAVGSAKDTLTLAGANSTDGGATNGTKITNLSAGALSATSTDAVNGAQLFSTNTNLSNLGGSTASSLGGGATYDPITGTISAPSYTVQGNTYNNVGSAIGAVDSDLSSLNSSLTTGAVGVVQRTAMADEMALVAFGARGVAPGATQRLTNLSAGRLSATSTDAVNGAQLYATDQQVALNTSSIANLDNRITVIGGTVDGLISGSGIKYFHANSTKSDSVASGGNSVAVGPNAQATGEGAVASGNDAVASNDGSIAIGSGATSSGSGSVALGAGSSDNGQGADSYTGKYSNATNVIAGTVSVGNATTGQVRTVSNVADGRDATDAVNVRQLDGAVAQSKQYTDASFNSIKTTVEGLGTSSTKLESQVTQIQTTVSAVQSGTDGMFQVDGSSKVKPTASGSNAVAGGASAVASGANSTALGNASKATEQNAVAVGNGASATAKNSAALGANSVADRENSVSVGASGSERQITNVAAATKGTDAVNFDQLNKSVAELTGSANSYTDQRYAELKHDLKEQDETLSAGIAGAMAMASLPQPHLAGASMTSFAAANYRGQSALSLGVSRISDNGRWVSKLQATTNSQGDAGIGVGVGYQW</sequence>
<gene>
    <name evidence="14" type="ORF">M5G21_13485</name>
</gene>
<evidence type="ECO:0000256" key="5">
    <source>
        <dbReference type="ARBA" id="ARBA00022452"/>
    </source>
</evidence>
<feature type="domain" description="Trimeric autotransporter adhesin YadA-like head" evidence="12">
    <location>
        <begin position="227"/>
        <end position="253"/>
    </location>
</feature>
<evidence type="ECO:0000259" key="13">
    <source>
        <dbReference type="Pfam" id="PF05662"/>
    </source>
</evidence>
<feature type="domain" description="Trimeric autotransporter adhesin YadA-like stalk" evidence="13">
    <location>
        <begin position="745"/>
        <end position="788"/>
    </location>
</feature>
<dbReference type="Gene3D" id="1.20.5.170">
    <property type="match status" value="5"/>
</dbReference>
<dbReference type="InterPro" id="IPR045584">
    <property type="entry name" value="Pilin-like"/>
</dbReference>
<evidence type="ECO:0000256" key="8">
    <source>
        <dbReference type="ARBA" id="ARBA00022927"/>
    </source>
</evidence>
<dbReference type="SUPFAM" id="SSF54523">
    <property type="entry name" value="Pili subunits"/>
    <property type="match status" value="1"/>
</dbReference>
<dbReference type="InterPro" id="IPR008635">
    <property type="entry name" value="Coiled_stalk_dom"/>
</dbReference>
<dbReference type="Pfam" id="PF03895">
    <property type="entry name" value="YadA_anchor"/>
    <property type="match status" value="1"/>
</dbReference>
<name>A0ABT5NCI3_9PSED</name>
<feature type="domain" description="Trimeric autotransporter adhesin YadA-like head" evidence="12">
    <location>
        <begin position="1167"/>
        <end position="1188"/>
    </location>
</feature>
<feature type="domain" description="Trimeric autotransporter adhesin YadA-like head" evidence="12">
    <location>
        <begin position="1086"/>
        <end position="1111"/>
    </location>
</feature>
<feature type="domain" description="Trimeric autotransporter adhesin YadA-like head" evidence="12">
    <location>
        <begin position="1488"/>
        <end position="1514"/>
    </location>
</feature>
<feature type="domain" description="Trimeric autotransporter adhesin YadA-like stalk" evidence="13">
    <location>
        <begin position="1295"/>
        <end position="1335"/>
    </location>
</feature>
<feature type="domain" description="Trimeric autotransporter adhesin YadA-like stalk" evidence="13">
    <location>
        <begin position="129"/>
        <end position="171"/>
    </location>
</feature>
<feature type="domain" description="Trimeric autotransporter adhesin YadA-like stalk" evidence="13">
    <location>
        <begin position="1580"/>
        <end position="1618"/>
    </location>
</feature>
<evidence type="ECO:0000256" key="10">
    <source>
        <dbReference type="ARBA" id="ARBA00023237"/>
    </source>
</evidence>
<feature type="domain" description="Trimeric autotransporter adhesin YadA-like head" evidence="12">
    <location>
        <begin position="1678"/>
        <end position="1704"/>
    </location>
</feature>
<keyword evidence="5" id="KW-1134">Transmembrane beta strand</keyword>
<feature type="domain" description="Trimeric autotransporter adhesin YadA-like head" evidence="12">
    <location>
        <begin position="1516"/>
        <end position="1542"/>
    </location>
</feature>
<keyword evidence="7" id="KW-0732">Signal</keyword>
<evidence type="ECO:0000313" key="14">
    <source>
        <dbReference type="EMBL" id="MDD0985964.1"/>
    </source>
</evidence>
<comment type="caution">
    <text evidence="14">The sequence shown here is derived from an EMBL/GenBank/DDBJ whole genome shotgun (WGS) entry which is preliminary data.</text>
</comment>
<dbReference type="Pfam" id="PF05658">
    <property type="entry name" value="YadA_head"/>
    <property type="match status" value="14"/>
</dbReference>
<comment type="subcellular location">
    <subcellularLocation>
        <location evidence="2">Cell outer membrane</location>
    </subcellularLocation>
    <subcellularLocation>
        <location evidence="1">Cell surface</location>
    </subcellularLocation>
</comment>
<dbReference type="InterPro" id="IPR011049">
    <property type="entry name" value="Serralysin-like_metalloprot_C"/>
</dbReference>
<dbReference type="Gene3D" id="3.30.1300.30">
    <property type="entry name" value="GSPII I/J protein-like"/>
    <property type="match status" value="1"/>
</dbReference>